<sequence>MAEASLTFPMICLTFSFLFVVAVYNASIMQNLGAFHNRIILPMYQHIARKLLNRNPIDQNLPNRMPEAGYEVLNLDTKDEEEQSPSPLATSSMPTPDYHRHDEDPAPDTPNTLPDSGSETEMDSLNRTTSYAGGPYRPRRWSVFADMAGISTHSPSHSPSGSVVSSDEYDSEWSNSALDEAVFEPRNLTDDIPIWELEFERPIYNVDNEHEQGGPTVWIDEVVEWTSQGIFAFVSPDIMEQRR</sequence>
<feature type="transmembrane region" description="Helical" evidence="2">
    <location>
        <begin position="6"/>
        <end position="28"/>
    </location>
</feature>
<dbReference type="AlphaFoldDB" id="A0AAD6H3G2"/>
<feature type="compositionally biased region" description="Polar residues" evidence="1">
    <location>
        <begin position="84"/>
        <end position="94"/>
    </location>
</feature>
<reference evidence="3" key="2">
    <citation type="submission" date="2023-01" db="EMBL/GenBank/DDBJ databases">
        <authorList>
            <person name="Petersen C."/>
        </authorList>
    </citation>
    <scope>NUCLEOTIDE SEQUENCE</scope>
    <source>
        <strain evidence="3">IBT 12815</strain>
    </source>
</reference>
<evidence type="ECO:0000313" key="4">
    <source>
        <dbReference type="Proteomes" id="UP001213799"/>
    </source>
</evidence>
<dbReference type="Proteomes" id="UP001213799">
    <property type="component" value="Unassembled WGS sequence"/>
</dbReference>
<keyword evidence="2" id="KW-0812">Transmembrane</keyword>
<dbReference type="RefSeq" id="XP_056752570.1">
    <property type="nucleotide sequence ID" value="XM_056896785.1"/>
</dbReference>
<keyword evidence="2" id="KW-0472">Membrane</keyword>
<accession>A0AAD6H3G2</accession>
<organism evidence="3 4">
    <name type="scientific">Penicillium hordei</name>
    <dbReference type="NCBI Taxonomy" id="40994"/>
    <lineage>
        <taxon>Eukaryota</taxon>
        <taxon>Fungi</taxon>
        <taxon>Dikarya</taxon>
        <taxon>Ascomycota</taxon>
        <taxon>Pezizomycotina</taxon>
        <taxon>Eurotiomycetes</taxon>
        <taxon>Eurotiomycetidae</taxon>
        <taxon>Eurotiales</taxon>
        <taxon>Aspergillaceae</taxon>
        <taxon>Penicillium</taxon>
    </lineage>
</organism>
<feature type="compositionally biased region" description="Polar residues" evidence="1">
    <location>
        <begin position="109"/>
        <end position="131"/>
    </location>
</feature>
<keyword evidence="4" id="KW-1185">Reference proteome</keyword>
<reference evidence="3" key="1">
    <citation type="journal article" date="2023" name="IMA Fungus">
        <title>Comparative genomic study of the Penicillium genus elucidates a diverse pangenome and 15 lateral gene transfer events.</title>
        <authorList>
            <person name="Petersen C."/>
            <person name="Sorensen T."/>
            <person name="Nielsen M.R."/>
            <person name="Sondergaard T.E."/>
            <person name="Sorensen J.L."/>
            <person name="Fitzpatrick D.A."/>
            <person name="Frisvad J.C."/>
            <person name="Nielsen K.L."/>
        </authorList>
    </citation>
    <scope>NUCLEOTIDE SEQUENCE</scope>
    <source>
        <strain evidence="3">IBT 12815</strain>
    </source>
</reference>
<evidence type="ECO:0000256" key="2">
    <source>
        <dbReference type="SAM" id="Phobius"/>
    </source>
</evidence>
<proteinExistence type="predicted"/>
<evidence type="ECO:0000313" key="3">
    <source>
        <dbReference type="EMBL" id="KAJ5602772.1"/>
    </source>
</evidence>
<comment type="caution">
    <text evidence="3">The sequence shown here is derived from an EMBL/GenBank/DDBJ whole genome shotgun (WGS) entry which is preliminary data.</text>
</comment>
<keyword evidence="2" id="KW-1133">Transmembrane helix</keyword>
<evidence type="ECO:0000256" key="1">
    <source>
        <dbReference type="SAM" id="MobiDB-lite"/>
    </source>
</evidence>
<dbReference type="EMBL" id="JAQJAE010000003">
    <property type="protein sequence ID" value="KAJ5602772.1"/>
    <property type="molecule type" value="Genomic_DNA"/>
</dbReference>
<feature type="region of interest" description="Disordered" evidence="1">
    <location>
        <begin position="77"/>
        <end position="133"/>
    </location>
</feature>
<gene>
    <name evidence="3" type="ORF">N7537_005728</name>
</gene>
<dbReference type="GeneID" id="81587027"/>
<protein>
    <submittedName>
        <fullName evidence="3">Uncharacterized protein</fullName>
    </submittedName>
</protein>
<name>A0AAD6H3G2_9EURO</name>